<protein>
    <submittedName>
        <fullName evidence="1">Uncharacterized protein</fullName>
    </submittedName>
</protein>
<evidence type="ECO:0000313" key="2">
    <source>
        <dbReference type="Proteomes" id="UP000095679"/>
    </source>
</evidence>
<gene>
    <name evidence="1" type="ORF">ERS852450_00094</name>
</gene>
<dbReference type="AlphaFoldDB" id="A0A173XD47"/>
<sequence>MNVENILRENIITDCVRIPIIEMINKNADEFDKYLSMEISGTEDLKILNYNALKADSDKICLEIKADTSIFRKNYQKRTMNPEKRIQLFEDTVLEKLSSETNDDIYNTWIESLDVLGIPHTGFSLRKKEA</sequence>
<organism evidence="1 2">
    <name type="scientific">Anaerobutyricum hallii</name>
    <dbReference type="NCBI Taxonomy" id="39488"/>
    <lineage>
        <taxon>Bacteria</taxon>
        <taxon>Bacillati</taxon>
        <taxon>Bacillota</taxon>
        <taxon>Clostridia</taxon>
        <taxon>Lachnospirales</taxon>
        <taxon>Lachnospiraceae</taxon>
        <taxon>Anaerobutyricum</taxon>
    </lineage>
</organism>
<evidence type="ECO:0000313" key="1">
    <source>
        <dbReference type="EMBL" id="CUN49691.1"/>
    </source>
</evidence>
<proteinExistence type="predicted"/>
<accession>A0A173XD47</accession>
<dbReference type="Proteomes" id="UP000095679">
    <property type="component" value="Unassembled WGS sequence"/>
</dbReference>
<dbReference type="RefSeq" id="WP_055297783.1">
    <property type="nucleotide sequence ID" value="NZ_CYZL01000001.1"/>
</dbReference>
<name>A0A173XD47_9FIRM</name>
<reference evidence="1 2" key="1">
    <citation type="submission" date="2015-09" db="EMBL/GenBank/DDBJ databases">
        <authorList>
            <consortium name="Pathogen Informatics"/>
        </authorList>
    </citation>
    <scope>NUCLEOTIDE SEQUENCE [LARGE SCALE GENOMIC DNA]</scope>
    <source>
        <strain evidence="1 2">2789STDY5834835</strain>
    </source>
</reference>
<dbReference type="EMBL" id="CYZL01000001">
    <property type="protein sequence ID" value="CUN49691.1"/>
    <property type="molecule type" value="Genomic_DNA"/>
</dbReference>